<dbReference type="EMBL" id="CP009238">
    <property type="protein sequence ID" value="AIL32627.1"/>
    <property type="molecule type" value="Genomic_DNA"/>
</dbReference>
<dbReference type="EC" id="3.4.11.18" evidence="6 7"/>
<evidence type="ECO:0000256" key="3">
    <source>
        <dbReference type="ARBA" id="ARBA00022670"/>
    </source>
</evidence>
<evidence type="ECO:0000259" key="8">
    <source>
        <dbReference type="Pfam" id="PF00557"/>
    </source>
</evidence>
<dbReference type="PANTHER" id="PTHR43330:SF27">
    <property type="entry name" value="METHIONINE AMINOPEPTIDASE"/>
    <property type="match status" value="1"/>
</dbReference>
<dbReference type="Pfam" id="PF00557">
    <property type="entry name" value="Peptidase_M24"/>
    <property type="match status" value="1"/>
</dbReference>
<feature type="binding site" evidence="6">
    <location>
        <position position="101"/>
    </location>
    <ligand>
        <name>a divalent metal cation</name>
        <dbReference type="ChEBI" id="CHEBI:60240"/>
        <label>1</label>
    </ligand>
</feature>
<dbReference type="SUPFAM" id="SSF55920">
    <property type="entry name" value="Creatinase/aminopeptidase"/>
    <property type="match status" value="1"/>
</dbReference>
<feature type="binding site" evidence="6">
    <location>
        <position position="239"/>
    </location>
    <ligand>
        <name>a divalent metal cation</name>
        <dbReference type="ChEBI" id="CHEBI:60240"/>
        <label>1</label>
    </ligand>
</feature>
<protein>
    <recommendedName>
        <fullName evidence="6 7">Methionine aminopeptidase</fullName>
        <shortName evidence="6">MAP</shortName>
        <shortName evidence="6">MetAP</shortName>
        <ecNumber evidence="6 7">3.4.11.18</ecNumber>
    </recommendedName>
    <alternativeName>
        <fullName evidence="6">Peptidase M</fullName>
    </alternativeName>
</protein>
<dbReference type="PANTHER" id="PTHR43330">
    <property type="entry name" value="METHIONINE AMINOPEPTIDASE"/>
    <property type="match status" value="1"/>
</dbReference>
<comment type="cofactor">
    <cofactor evidence="6">
        <name>Co(2+)</name>
        <dbReference type="ChEBI" id="CHEBI:48828"/>
    </cofactor>
    <cofactor evidence="6">
        <name>Zn(2+)</name>
        <dbReference type="ChEBI" id="CHEBI:29105"/>
    </cofactor>
    <cofactor evidence="6">
        <name>Mn(2+)</name>
        <dbReference type="ChEBI" id="CHEBI:29035"/>
    </cofactor>
    <cofactor evidence="6">
        <name>Fe(2+)</name>
        <dbReference type="ChEBI" id="CHEBI:29033"/>
    </cofactor>
    <text evidence="6">Binds 2 divalent metal cations per subunit. Has a high-affinity and a low affinity metal-binding site. The true nature of the physiological cofactor is under debate. The enzyme is active with cobalt, zinc, manganese or divalent iron ions. Most likely, methionine aminopeptidases function as mononuclear Fe(2+)-metalloproteases under physiological conditions, and the catalytically relevant metal-binding site has been assigned to the histidine-containing high-affinity site.</text>
</comment>
<feature type="binding site" evidence="6">
    <location>
        <position position="112"/>
    </location>
    <ligand>
        <name>a divalent metal cation</name>
        <dbReference type="ChEBI" id="CHEBI:60240"/>
        <label>2</label>
        <note>catalytic</note>
    </ligand>
</feature>
<dbReference type="PRINTS" id="PR00599">
    <property type="entry name" value="MAPEPTIDASE"/>
</dbReference>
<feature type="binding site" evidence="6">
    <location>
        <position position="239"/>
    </location>
    <ligand>
        <name>a divalent metal cation</name>
        <dbReference type="ChEBI" id="CHEBI:60240"/>
        <label>2</label>
        <note>catalytic</note>
    </ligand>
</feature>
<dbReference type="OrthoDB" id="9802055at2"/>
<dbReference type="PROSITE" id="PS00680">
    <property type="entry name" value="MAP_1"/>
    <property type="match status" value="1"/>
</dbReference>
<dbReference type="eggNOG" id="COG0024">
    <property type="taxonomic scope" value="Bacteria"/>
</dbReference>
<reference evidence="9 10" key="1">
    <citation type="journal article" date="2014" name="BMC Genomics">
        <title>A genomic perspective on a new bacterial genus and species from the Alcaligenaceae family, Basilea psittacipulmonis.</title>
        <authorList>
            <person name="Whiteson K.L."/>
            <person name="Hernandez D."/>
            <person name="Lazarevic V."/>
            <person name="Gaia N."/>
            <person name="Farinelli L."/>
            <person name="Francois P."/>
            <person name="Pilo P."/>
            <person name="Frey J."/>
            <person name="Schrenzel J."/>
        </authorList>
    </citation>
    <scope>NUCLEOTIDE SEQUENCE [LARGE SCALE GENOMIC DNA]</scope>
    <source>
        <strain evidence="9 10">DSM 24701</strain>
    </source>
</reference>
<proteinExistence type="inferred from homology"/>
<evidence type="ECO:0000256" key="1">
    <source>
        <dbReference type="ARBA" id="ARBA00002521"/>
    </source>
</evidence>
<feature type="binding site" evidence="6">
    <location>
        <position position="84"/>
    </location>
    <ligand>
        <name>substrate</name>
    </ligand>
</feature>
<organism evidence="9 10">
    <name type="scientific">Basilea psittacipulmonis DSM 24701</name>
    <dbReference type="NCBI Taxonomy" id="1072685"/>
    <lineage>
        <taxon>Bacteria</taxon>
        <taxon>Pseudomonadati</taxon>
        <taxon>Pseudomonadota</taxon>
        <taxon>Betaproteobacteria</taxon>
        <taxon>Burkholderiales</taxon>
        <taxon>Alcaligenaceae</taxon>
        <taxon>Basilea</taxon>
    </lineage>
</organism>
<dbReference type="Gene3D" id="3.90.230.10">
    <property type="entry name" value="Creatinase/methionine aminopeptidase superfamily"/>
    <property type="match status" value="1"/>
</dbReference>
<dbReference type="CDD" id="cd01086">
    <property type="entry name" value="MetAP1"/>
    <property type="match status" value="1"/>
</dbReference>
<feature type="domain" description="Peptidase M24" evidence="8">
    <location>
        <begin position="12"/>
        <end position="246"/>
    </location>
</feature>
<comment type="similarity">
    <text evidence="6">Belongs to the peptidase M24A family. Methionine aminopeptidase type 1 subfamily.</text>
</comment>
<dbReference type="InterPro" id="IPR000994">
    <property type="entry name" value="Pept_M24"/>
</dbReference>
<keyword evidence="3 6" id="KW-0645">Protease</keyword>
<dbReference type="InterPro" id="IPR036005">
    <property type="entry name" value="Creatinase/aminopeptidase-like"/>
</dbReference>
<dbReference type="InterPro" id="IPR002467">
    <property type="entry name" value="Pept_M24A_MAP1"/>
</dbReference>
<dbReference type="HAMAP" id="MF_01974">
    <property type="entry name" value="MetAP_1"/>
    <property type="match status" value="1"/>
</dbReference>
<dbReference type="KEGG" id="bpsi:IX83_04290"/>
<feature type="binding site" evidence="6">
    <location>
        <position position="208"/>
    </location>
    <ligand>
        <name>a divalent metal cation</name>
        <dbReference type="ChEBI" id="CHEBI:60240"/>
        <label>2</label>
        <note>catalytic</note>
    </ligand>
</feature>
<feature type="binding site" evidence="6">
    <location>
        <position position="182"/>
    </location>
    <ligand>
        <name>substrate</name>
    </ligand>
</feature>
<gene>
    <name evidence="6" type="primary">map</name>
    <name evidence="9" type="ORF">IX83_04290</name>
</gene>
<comment type="catalytic activity">
    <reaction evidence="6 7">
        <text>Release of N-terminal amino acids, preferentially methionine, from peptides and arylamides.</text>
        <dbReference type="EC" id="3.4.11.18"/>
    </reaction>
</comment>
<keyword evidence="4 6" id="KW-0479">Metal-binding</keyword>
<dbReference type="GO" id="GO:0070006">
    <property type="term" value="F:metalloaminopeptidase activity"/>
    <property type="evidence" value="ECO:0007669"/>
    <property type="project" value="UniProtKB-UniRule"/>
</dbReference>
<dbReference type="GO" id="GO:0046872">
    <property type="term" value="F:metal ion binding"/>
    <property type="evidence" value="ECO:0007669"/>
    <property type="project" value="UniProtKB-UniRule"/>
</dbReference>
<keyword evidence="2 6" id="KW-0031">Aminopeptidase</keyword>
<dbReference type="Proteomes" id="UP000028945">
    <property type="component" value="Chromosome"/>
</dbReference>
<dbReference type="GO" id="GO:0004239">
    <property type="term" value="F:initiator methionyl aminopeptidase activity"/>
    <property type="evidence" value="ECO:0007669"/>
    <property type="project" value="UniProtKB-UniRule"/>
</dbReference>
<accession>A0A077DGN1</accession>
<evidence type="ECO:0000313" key="10">
    <source>
        <dbReference type="Proteomes" id="UP000028945"/>
    </source>
</evidence>
<name>A0A077DGN1_9BURK</name>
<dbReference type="AlphaFoldDB" id="A0A077DGN1"/>
<evidence type="ECO:0000256" key="4">
    <source>
        <dbReference type="ARBA" id="ARBA00022723"/>
    </source>
</evidence>
<evidence type="ECO:0000313" key="9">
    <source>
        <dbReference type="EMBL" id="AIL32627.1"/>
    </source>
</evidence>
<sequence length="270" mass="29685">MQILKTTQDIAKMKAACEAAASVLDYIEPFIQAGVTTYELDQLCLKYITEVLHAKSATIGYQMSPEFPPYPGSVCISPNHVVCHGIPNDKKLKNGDILNIDVTVIKDGWYGDTSRMFTVGTPSILAKRLIDITYESMWKGIEKVRPGATLGDIGHAIQTHAQNAGFSVVREYCGHGVGKIFHDEPQILHYGKPNTGMKLFEGLTFTIEPMINAGKKDIKHLSDGWTVVTKDHSLTAQWEHVVRVTADGYEVLTLSPNCPPPPSFVKSANT</sequence>
<dbReference type="InterPro" id="IPR001714">
    <property type="entry name" value="Pept_M24_MAP"/>
</dbReference>
<dbReference type="NCBIfam" id="TIGR00500">
    <property type="entry name" value="met_pdase_I"/>
    <property type="match status" value="1"/>
</dbReference>
<comment type="subunit">
    <text evidence="6">Monomer.</text>
</comment>
<evidence type="ECO:0000256" key="7">
    <source>
        <dbReference type="RuleBase" id="RU003653"/>
    </source>
</evidence>
<evidence type="ECO:0000256" key="2">
    <source>
        <dbReference type="ARBA" id="ARBA00022438"/>
    </source>
</evidence>
<dbReference type="RefSeq" id="WP_038499541.1">
    <property type="nucleotide sequence ID" value="NZ_AFWK01000113.1"/>
</dbReference>
<keyword evidence="5 6" id="KW-0378">Hydrolase</keyword>
<evidence type="ECO:0000256" key="6">
    <source>
        <dbReference type="HAMAP-Rule" id="MF_01974"/>
    </source>
</evidence>
<dbReference type="HOGENOM" id="CLU_015857_0_0_4"/>
<comment type="function">
    <text evidence="1 6">Removes the N-terminal methionine from nascent proteins. The N-terminal methionine is often cleaved when the second residue in the primary sequence is small and uncharged (Met-Ala-, Cys, Gly, Pro, Ser, Thr, or Val). Requires deformylation of the N(alpha)-formylated initiator methionine before it can be hydrolyzed.</text>
</comment>
<dbReference type="GO" id="GO:0006508">
    <property type="term" value="P:proteolysis"/>
    <property type="evidence" value="ECO:0007669"/>
    <property type="project" value="UniProtKB-KW"/>
</dbReference>
<dbReference type="GO" id="GO:0005829">
    <property type="term" value="C:cytosol"/>
    <property type="evidence" value="ECO:0007669"/>
    <property type="project" value="TreeGrafter"/>
</dbReference>
<evidence type="ECO:0000256" key="5">
    <source>
        <dbReference type="ARBA" id="ARBA00022801"/>
    </source>
</evidence>
<dbReference type="STRING" id="1072685.IX83_04290"/>
<feature type="binding site" evidence="6">
    <location>
        <position position="175"/>
    </location>
    <ligand>
        <name>a divalent metal cation</name>
        <dbReference type="ChEBI" id="CHEBI:60240"/>
        <label>2</label>
        <note>catalytic</note>
    </ligand>
</feature>
<keyword evidence="10" id="KW-1185">Reference proteome</keyword>
<feature type="binding site" evidence="6">
    <location>
        <position position="112"/>
    </location>
    <ligand>
        <name>a divalent metal cation</name>
        <dbReference type="ChEBI" id="CHEBI:60240"/>
        <label>1</label>
    </ligand>
</feature>